<dbReference type="SUPFAM" id="SSF51735">
    <property type="entry name" value="NAD(P)-binding Rossmann-fold domains"/>
    <property type="match status" value="1"/>
</dbReference>
<dbReference type="OrthoDB" id="449487at2759"/>
<dbReference type="SUPFAM" id="SSF50129">
    <property type="entry name" value="GroES-like"/>
    <property type="match status" value="1"/>
</dbReference>
<dbReference type="InterPro" id="IPR011032">
    <property type="entry name" value="GroES-like_sf"/>
</dbReference>
<dbReference type="SMART" id="SM00829">
    <property type="entry name" value="PKS_ER"/>
    <property type="match status" value="1"/>
</dbReference>
<organism evidence="2">
    <name type="scientific">Absidia glauca</name>
    <name type="common">Pin mould</name>
    <dbReference type="NCBI Taxonomy" id="4829"/>
    <lineage>
        <taxon>Eukaryota</taxon>
        <taxon>Fungi</taxon>
        <taxon>Fungi incertae sedis</taxon>
        <taxon>Mucoromycota</taxon>
        <taxon>Mucoromycotina</taxon>
        <taxon>Mucoromycetes</taxon>
        <taxon>Mucorales</taxon>
        <taxon>Cunninghamellaceae</taxon>
        <taxon>Absidia</taxon>
    </lineage>
</organism>
<evidence type="ECO:0000313" key="2">
    <source>
        <dbReference type="EMBL" id="SAL96982.1"/>
    </source>
</evidence>
<protein>
    <recommendedName>
        <fullName evidence="1">Enoyl reductase (ER) domain-containing protein</fullName>
    </recommendedName>
</protein>
<dbReference type="OMA" id="LNHHDLW"/>
<keyword evidence="3" id="KW-1185">Reference proteome</keyword>
<dbReference type="GO" id="GO:0016491">
    <property type="term" value="F:oxidoreductase activity"/>
    <property type="evidence" value="ECO:0007669"/>
    <property type="project" value="InterPro"/>
</dbReference>
<proteinExistence type="predicted"/>
<evidence type="ECO:0000313" key="3">
    <source>
        <dbReference type="Proteomes" id="UP000078561"/>
    </source>
</evidence>
<dbReference type="STRING" id="4829.A0A163J3W2"/>
<dbReference type="Gene3D" id="3.90.180.10">
    <property type="entry name" value="Medium-chain alcohol dehydrogenases, catalytic domain"/>
    <property type="match status" value="1"/>
</dbReference>
<dbReference type="Pfam" id="PF08240">
    <property type="entry name" value="ADH_N"/>
    <property type="match status" value="1"/>
</dbReference>
<dbReference type="InterPro" id="IPR020843">
    <property type="entry name" value="ER"/>
</dbReference>
<dbReference type="InterPro" id="IPR036291">
    <property type="entry name" value="NAD(P)-bd_dom_sf"/>
</dbReference>
<dbReference type="Pfam" id="PF00107">
    <property type="entry name" value="ADH_zinc_N"/>
    <property type="match status" value="1"/>
</dbReference>
<reference evidence="2" key="1">
    <citation type="submission" date="2016-04" db="EMBL/GenBank/DDBJ databases">
        <authorList>
            <person name="Evans L.H."/>
            <person name="Alamgir A."/>
            <person name="Owens N."/>
            <person name="Weber N.D."/>
            <person name="Virtaneva K."/>
            <person name="Barbian K."/>
            <person name="Babar A."/>
            <person name="Rosenke K."/>
        </authorList>
    </citation>
    <scope>NUCLEOTIDE SEQUENCE [LARGE SCALE GENOMIC DNA]</scope>
    <source>
        <strain evidence="2">CBS 101.48</strain>
    </source>
</reference>
<sequence length="352" mass="36857">MVSVILTTSPKENSGFKYGLEVKDKASAQPTSTQATVNIQAAALNHRDVWILKGMYPGIVPGSIIGSDAVGVIGSDVASFKQGQRVLINPGTGWDKDPRAPEGTYRILGLLPCIGTLTDTVAVESDELVACPEHLSTVEAAALPLAGLTAYRALFTKAKVLAGEHVLITGIGGGVALFALQFAVAAGAHVYVTSSNPKKIEQAIALGAKGGVNYKDDKCIADLKKLLDGNLLSAVVDGAGGPLYNQYPKVMRPGGIIANYGQTAGGPGVNYSMGNVLKHIDVCGSTMGSRAEFQAMVAFVDKHKIKPVVSRVWQTLNEGSINEAIDFMRNGEQFGKLVIQIGAPGSPRTTKL</sequence>
<dbReference type="Gene3D" id="3.40.50.720">
    <property type="entry name" value="NAD(P)-binding Rossmann-like Domain"/>
    <property type="match status" value="1"/>
</dbReference>
<dbReference type="PANTHER" id="PTHR45033">
    <property type="match status" value="1"/>
</dbReference>
<feature type="domain" description="Enoyl reductase (ER)" evidence="1">
    <location>
        <begin position="15"/>
        <end position="339"/>
    </location>
</feature>
<dbReference type="InterPro" id="IPR052711">
    <property type="entry name" value="Zinc_ADH-like"/>
</dbReference>
<dbReference type="InterPro" id="IPR013149">
    <property type="entry name" value="ADH-like_C"/>
</dbReference>
<dbReference type="Proteomes" id="UP000078561">
    <property type="component" value="Unassembled WGS sequence"/>
</dbReference>
<evidence type="ECO:0000259" key="1">
    <source>
        <dbReference type="SMART" id="SM00829"/>
    </source>
</evidence>
<dbReference type="EMBL" id="LT551507">
    <property type="protein sequence ID" value="SAL96982.1"/>
    <property type="molecule type" value="Genomic_DNA"/>
</dbReference>
<dbReference type="InterPro" id="IPR013154">
    <property type="entry name" value="ADH-like_N"/>
</dbReference>
<name>A0A163J3W2_ABSGL</name>
<dbReference type="AlphaFoldDB" id="A0A163J3W2"/>
<dbReference type="InParanoid" id="A0A163J3W2"/>
<accession>A0A163J3W2</accession>
<gene>
    <name evidence="2" type="primary">ABSGL_02440.1 scaffold 3452</name>
</gene>
<dbReference type="PANTHER" id="PTHR45033:SF3">
    <property type="entry name" value="DEHYDROGENASE, PUTATIVE (AFU_ORTHOLOGUE AFUA_2G13270)-RELATED"/>
    <property type="match status" value="1"/>
</dbReference>